<dbReference type="EMBL" id="OBEG01000003">
    <property type="protein sequence ID" value="SNY82129.1"/>
    <property type="molecule type" value="Genomic_DNA"/>
</dbReference>
<dbReference type="RefSeq" id="WP_097245695.1">
    <property type="nucleotide sequence ID" value="NZ_OBEG01000003.1"/>
</dbReference>
<keyword evidence="3" id="KW-1185">Reference proteome</keyword>
<evidence type="ECO:0000313" key="2">
    <source>
        <dbReference type="EMBL" id="SNY82129.1"/>
    </source>
</evidence>
<dbReference type="Gene3D" id="3.40.430.10">
    <property type="entry name" value="Dihydrofolate Reductase, subunit A"/>
    <property type="match status" value="1"/>
</dbReference>
<dbReference type="InterPro" id="IPR050765">
    <property type="entry name" value="Riboflavin_Biosynth_HTPR"/>
</dbReference>
<gene>
    <name evidence="2" type="ORF">SAMN04244553_3398</name>
</gene>
<dbReference type="PANTHER" id="PTHR38011">
    <property type="entry name" value="DIHYDROFOLATE REDUCTASE FAMILY PROTEIN (AFU_ORTHOLOGUE AFUA_8G06820)"/>
    <property type="match status" value="1"/>
</dbReference>
<dbReference type="OrthoDB" id="7342392at2"/>
<dbReference type="STRING" id="1379680.GCA_001612615_04091"/>
<accession>A0A285LAY9</accession>
<feature type="domain" description="Bacterial bifunctional deaminase-reductase C-terminal" evidence="1">
    <location>
        <begin position="5"/>
        <end position="186"/>
    </location>
</feature>
<dbReference type="InterPro" id="IPR024072">
    <property type="entry name" value="DHFR-like_dom_sf"/>
</dbReference>
<name>A0A285LAY9_9NOCA</name>
<dbReference type="GO" id="GO:0008703">
    <property type="term" value="F:5-amino-6-(5-phosphoribosylamino)uracil reductase activity"/>
    <property type="evidence" value="ECO:0007669"/>
    <property type="project" value="InterPro"/>
</dbReference>
<dbReference type="InterPro" id="IPR002734">
    <property type="entry name" value="RibDG_C"/>
</dbReference>
<dbReference type="SUPFAM" id="SSF53597">
    <property type="entry name" value="Dihydrofolate reductase-like"/>
    <property type="match status" value="1"/>
</dbReference>
<proteinExistence type="predicted"/>
<dbReference type="AlphaFoldDB" id="A0A285LAY9"/>
<evidence type="ECO:0000313" key="3">
    <source>
        <dbReference type="Proteomes" id="UP000219565"/>
    </source>
</evidence>
<sequence length="203" mass="21854">MELSLTQFVTIDGVCQAPGAPQEDTSDGFTHGGWTAPYFDEAGGEFMNQVFARADAFLLGRRTYEIFAGYWPQHDDPADPIASNLNALPKYVGTHTLSHADWAGTEVLRGDLAQRVAELKSRPGREIQIHGSGNLAQTLLAAGLIDTLHLLTFPVLLGTGKRLFAKGSTPTAFHLTDSRTTPTGVHITTYRAAGIPEYGTVGE</sequence>
<protein>
    <submittedName>
        <fullName evidence="2">Dihydrofolate reductase</fullName>
    </submittedName>
</protein>
<reference evidence="2 3" key="1">
    <citation type="submission" date="2017-09" db="EMBL/GenBank/DDBJ databases">
        <authorList>
            <person name="Ehlers B."/>
            <person name="Leendertz F.H."/>
        </authorList>
    </citation>
    <scope>NUCLEOTIDE SEQUENCE [LARGE SCALE GENOMIC DNA]</scope>
    <source>
        <strain evidence="2 3">DSM 45537</strain>
    </source>
</reference>
<dbReference type="Pfam" id="PF01872">
    <property type="entry name" value="RibD_C"/>
    <property type="match status" value="1"/>
</dbReference>
<evidence type="ECO:0000259" key="1">
    <source>
        <dbReference type="Pfam" id="PF01872"/>
    </source>
</evidence>
<dbReference type="PANTHER" id="PTHR38011:SF2">
    <property type="entry name" value="BIFUNCTIONAL DEAMINASE-REDUCTASE DOMAIN PROTEIN"/>
    <property type="match status" value="1"/>
</dbReference>
<organism evidence="2 3">
    <name type="scientific">Nocardia amikacinitolerans</name>
    <dbReference type="NCBI Taxonomy" id="756689"/>
    <lineage>
        <taxon>Bacteria</taxon>
        <taxon>Bacillati</taxon>
        <taxon>Actinomycetota</taxon>
        <taxon>Actinomycetes</taxon>
        <taxon>Mycobacteriales</taxon>
        <taxon>Nocardiaceae</taxon>
        <taxon>Nocardia</taxon>
    </lineage>
</organism>
<dbReference type="GO" id="GO:0009231">
    <property type="term" value="P:riboflavin biosynthetic process"/>
    <property type="evidence" value="ECO:0007669"/>
    <property type="project" value="InterPro"/>
</dbReference>
<dbReference type="Proteomes" id="UP000219565">
    <property type="component" value="Unassembled WGS sequence"/>
</dbReference>